<dbReference type="EMBL" id="SSNY01000003">
    <property type="protein sequence ID" value="THF58216.1"/>
    <property type="molecule type" value="Genomic_DNA"/>
</dbReference>
<comment type="caution">
    <text evidence="1">The sequence shown here is derived from an EMBL/GenBank/DDBJ whole genome shotgun (WGS) entry which is preliminary data.</text>
</comment>
<sequence>MNSQNFRVPLVIYDDRAGFSLISSVSQAADFLFAHWGEHDSPAWSDAMNCCSSVKLGTATPEQVSSAFIAAVTGAGIRIDSTLRLY</sequence>
<dbReference type="InterPro" id="IPR010385">
    <property type="entry name" value="DUF982"/>
</dbReference>
<dbReference type="RefSeq" id="WP_136355197.1">
    <property type="nucleotide sequence ID" value="NZ_SSNY01000003.1"/>
</dbReference>
<dbReference type="Pfam" id="PF06169">
    <property type="entry name" value="DUF982"/>
    <property type="match status" value="1"/>
</dbReference>
<evidence type="ECO:0000313" key="1">
    <source>
        <dbReference type="EMBL" id="THF58216.1"/>
    </source>
</evidence>
<accession>A0ABY2Q9H0</accession>
<organism evidence="1 2">
    <name type="scientific">Ollibium composti</name>
    <dbReference type="NCBI Taxonomy" id="2675109"/>
    <lineage>
        <taxon>Bacteria</taxon>
        <taxon>Pseudomonadati</taxon>
        <taxon>Pseudomonadota</taxon>
        <taxon>Alphaproteobacteria</taxon>
        <taxon>Hyphomicrobiales</taxon>
        <taxon>Phyllobacteriaceae</taxon>
        <taxon>Ollibium</taxon>
    </lineage>
</organism>
<dbReference type="Proteomes" id="UP000306441">
    <property type="component" value="Unassembled WGS sequence"/>
</dbReference>
<keyword evidence="2" id="KW-1185">Reference proteome</keyword>
<proteinExistence type="predicted"/>
<evidence type="ECO:0000313" key="2">
    <source>
        <dbReference type="Proteomes" id="UP000306441"/>
    </source>
</evidence>
<name>A0ABY2Q9H0_9HYPH</name>
<protein>
    <submittedName>
        <fullName evidence="1">DUF982 domain-containing protein</fullName>
    </submittedName>
</protein>
<reference evidence="1 2" key="1">
    <citation type="submission" date="2019-04" db="EMBL/GenBank/DDBJ databases">
        <title>Mesorhizobium composti sp. nov., isolated from compost.</title>
        <authorList>
            <person name="Lin S.-Y."/>
            <person name="Hameed A."/>
            <person name="Hsieh Y.-T."/>
            <person name="Young C.-C."/>
        </authorList>
    </citation>
    <scope>NUCLEOTIDE SEQUENCE [LARGE SCALE GENOMIC DNA]</scope>
    <source>
        <strain evidence="1 2">CC-YTH430</strain>
    </source>
</reference>
<dbReference type="Gene3D" id="6.10.250.730">
    <property type="match status" value="1"/>
</dbReference>
<gene>
    <name evidence="1" type="ORF">E6C48_06265</name>
</gene>